<feature type="compositionally biased region" description="Basic and acidic residues" evidence="1">
    <location>
        <begin position="136"/>
        <end position="167"/>
    </location>
</feature>
<accession>A0ABS0EX75</accession>
<feature type="chain" id="PRO_5045165584" evidence="2">
    <location>
        <begin position="25"/>
        <end position="167"/>
    </location>
</feature>
<keyword evidence="5" id="KW-1185">Reference proteome</keyword>
<evidence type="ECO:0000256" key="1">
    <source>
        <dbReference type="SAM" id="MobiDB-lite"/>
    </source>
</evidence>
<reference evidence="4 5" key="1">
    <citation type="submission" date="2020-11" db="EMBL/GenBank/DDBJ databases">
        <title>WGS of Herminiimonas contaminans strain Marseille-Q4544 isolated from planarians Schmidtea mediterranea.</title>
        <authorList>
            <person name="Kangale L."/>
        </authorList>
    </citation>
    <scope>NUCLEOTIDE SEQUENCE [LARGE SCALE GENOMIC DNA]</scope>
    <source>
        <strain evidence="4 5">Marseille-Q4544</strain>
    </source>
</reference>
<dbReference type="Pfam" id="PF13511">
    <property type="entry name" value="DUF4124"/>
    <property type="match status" value="1"/>
</dbReference>
<dbReference type="InterPro" id="IPR025392">
    <property type="entry name" value="DUF4124"/>
</dbReference>
<name>A0ABS0EX75_9BURK</name>
<keyword evidence="2" id="KW-0732">Signal</keyword>
<feature type="compositionally biased region" description="Basic and acidic residues" evidence="1">
    <location>
        <begin position="87"/>
        <end position="120"/>
    </location>
</feature>
<organism evidence="4 5">
    <name type="scientific">Herminiimonas contaminans</name>
    <dbReference type="NCBI Taxonomy" id="1111140"/>
    <lineage>
        <taxon>Bacteria</taxon>
        <taxon>Pseudomonadati</taxon>
        <taxon>Pseudomonadota</taxon>
        <taxon>Betaproteobacteria</taxon>
        <taxon>Burkholderiales</taxon>
        <taxon>Oxalobacteraceae</taxon>
        <taxon>Herminiimonas</taxon>
    </lineage>
</organism>
<evidence type="ECO:0000313" key="4">
    <source>
        <dbReference type="EMBL" id="MBF8179456.1"/>
    </source>
</evidence>
<protein>
    <submittedName>
        <fullName evidence="4">DUF4124 domain-containing protein</fullName>
    </submittedName>
</protein>
<evidence type="ECO:0000259" key="3">
    <source>
        <dbReference type="Pfam" id="PF13511"/>
    </source>
</evidence>
<proteinExistence type="predicted"/>
<feature type="signal peptide" evidence="2">
    <location>
        <begin position="1"/>
        <end position="24"/>
    </location>
</feature>
<dbReference type="Proteomes" id="UP000657372">
    <property type="component" value="Unassembled WGS sequence"/>
</dbReference>
<dbReference type="RefSeq" id="WP_195876493.1">
    <property type="nucleotide sequence ID" value="NZ_JADOEL010000019.1"/>
</dbReference>
<feature type="domain" description="DUF4124" evidence="3">
    <location>
        <begin position="13"/>
        <end position="65"/>
    </location>
</feature>
<evidence type="ECO:0000256" key="2">
    <source>
        <dbReference type="SAM" id="SignalP"/>
    </source>
</evidence>
<dbReference type="EMBL" id="JADOEL010000019">
    <property type="protein sequence ID" value="MBF8179456.1"/>
    <property type="molecule type" value="Genomic_DNA"/>
</dbReference>
<gene>
    <name evidence="4" type="ORF">IXC47_17370</name>
</gene>
<sequence>MRSTGFARLTLALILSLGASAAFAQYIWLDNKGVKQYSDRPPPTSVPTSKILKAPGTPLRTASEASTEEAEKDADLTKKAPPTLADKNADFQKRRIAQAEKDKETEQKTKQAADQKKNCERATAYNRILESGQRVSRMDQSGERVYLSDEEREQEIKESRRVLNDCK</sequence>
<evidence type="ECO:0000313" key="5">
    <source>
        <dbReference type="Proteomes" id="UP000657372"/>
    </source>
</evidence>
<comment type="caution">
    <text evidence="4">The sequence shown here is derived from an EMBL/GenBank/DDBJ whole genome shotgun (WGS) entry which is preliminary data.</text>
</comment>
<feature type="region of interest" description="Disordered" evidence="1">
    <location>
        <begin position="35"/>
        <end position="167"/>
    </location>
</feature>